<keyword evidence="3" id="KW-0274">FAD</keyword>
<reference evidence="7 8" key="2">
    <citation type="journal article" date="2013" name="PLoS Genet.">
        <title>Comparative genome structure, secondary metabolite, and effector coding capacity across Cochliobolus pathogens.</title>
        <authorList>
            <person name="Condon B.J."/>
            <person name="Leng Y."/>
            <person name="Wu D."/>
            <person name="Bushley K.E."/>
            <person name="Ohm R.A."/>
            <person name="Otillar R."/>
            <person name="Martin J."/>
            <person name="Schackwitz W."/>
            <person name="Grimwood J."/>
            <person name="MohdZainudin N."/>
            <person name="Xue C."/>
            <person name="Wang R."/>
            <person name="Manning V.A."/>
            <person name="Dhillon B."/>
            <person name="Tu Z.J."/>
            <person name="Steffenson B.J."/>
            <person name="Salamov A."/>
            <person name="Sun H."/>
            <person name="Lowry S."/>
            <person name="LaButti K."/>
            <person name="Han J."/>
            <person name="Copeland A."/>
            <person name="Lindquist E."/>
            <person name="Barry K."/>
            <person name="Schmutz J."/>
            <person name="Baker S.E."/>
            <person name="Ciuffetti L.M."/>
            <person name="Grigoriev I.V."/>
            <person name="Zhong S."/>
            <person name="Turgeon B.G."/>
        </authorList>
    </citation>
    <scope>NUCLEOTIDE SEQUENCE [LARGE SCALE GENOMIC DNA]</scope>
    <source>
        <strain evidence="8">28A</strain>
    </source>
</reference>
<dbReference type="eggNOG" id="ENOG502SJ80">
    <property type="taxonomic scope" value="Eukaryota"/>
</dbReference>
<dbReference type="Pfam" id="PF01565">
    <property type="entry name" value="FAD_binding_4"/>
    <property type="match status" value="1"/>
</dbReference>
<evidence type="ECO:0000256" key="1">
    <source>
        <dbReference type="ARBA" id="ARBA00005466"/>
    </source>
</evidence>
<evidence type="ECO:0000313" key="7">
    <source>
        <dbReference type="EMBL" id="EOA83152.1"/>
    </source>
</evidence>
<evidence type="ECO:0000256" key="3">
    <source>
        <dbReference type="ARBA" id="ARBA00022827"/>
    </source>
</evidence>
<protein>
    <recommendedName>
        <fullName evidence="6">FAD-binding PCMH-type domain-containing protein</fullName>
    </recommendedName>
</protein>
<keyword evidence="8" id="KW-1185">Reference proteome</keyword>
<dbReference type="RefSeq" id="XP_008028954.1">
    <property type="nucleotide sequence ID" value="XM_008030763.1"/>
</dbReference>
<sequence length="546" mass="59964">MLWKSLASALLAVLPVADAKTAWQQRKFDSAVPSTPKTAFNAESFKTKDDALAALAGALGKDASVTRSGDLRYGETISRIWTEQNKIFPDAIVFPSSAEHVSKIMQFYSHANTLWKDGFAVMGGGHLDTGGAQSPSVVIDLRFINKTEIIHSKNNSTEWPILKVGGGSEAGTVFSTLEGSGWAFLGPRAASIGVGGFLLGGGIAFQTGKYGVAADSLMGLEVVLTNGSIIYANPYNEHKDLFWAATGGGWLGFGVITNFYIQAYPDPGLAYIATIAWGEDKAEEVLSLTTDFFENNTDANAFPALLYYFKDPTAINSLVPVASRQFTFQLNALHFGGGWEALNASFGKFYPSADTVQLQAVNLKDLDQYLLTNYPYGYHREFFGKSHTNSTVQFYRDTFSIYKETIYGMLERGEDPGHTLWVDEYVFPGWAGSGPEHDSETAWPHSISAHITLTSGEWSSDNTTQYMYDRDRDGMMAYLREFQNGLGGAPIYDYPNYIKAAEVWGAENFHRLTSIKEKYDPSCLLNRGRVPPTSACVQKGFANTYL</sequence>
<name>R0K4A9_EXST2</name>
<feature type="signal peptide" evidence="5">
    <location>
        <begin position="1"/>
        <end position="19"/>
    </location>
</feature>
<evidence type="ECO:0000256" key="2">
    <source>
        <dbReference type="ARBA" id="ARBA00022630"/>
    </source>
</evidence>
<dbReference type="InterPro" id="IPR016166">
    <property type="entry name" value="FAD-bd_PCMH"/>
</dbReference>
<dbReference type="InterPro" id="IPR016167">
    <property type="entry name" value="FAD-bd_PCMH_sub1"/>
</dbReference>
<dbReference type="OrthoDB" id="2151789at2759"/>
<evidence type="ECO:0000256" key="5">
    <source>
        <dbReference type="SAM" id="SignalP"/>
    </source>
</evidence>
<dbReference type="Gene3D" id="3.30.43.10">
    <property type="entry name" value="Uridine Diphospho-n-acetylenolpyruvylglucosamine Reductase, domain 2"/>
    <property type="match status" value="1"/>
</dbReference>
<dbReference type="Proteomes" id="UP000016935">
    <property type="component" value="Unassembled WGS sequence"/>
</dbReference>
<dbReference type="HOGENOM" id="CLU_037328_0_0_1"/>
<dbReference type="InterPro" id="IPR036318">
    <property type="entry name" value="FAD-bd_PCMH-like_sf"/>
</dbReference>
<dbReference type="SUPFAM" id="SSF56176">
    <property type="entry name" value="FAD-binding/transporter-associated domain-like"/>
    <property type="match status" value="1"/>
</dbReference>
<dbReference type="PANTHER" id="PTHR42973:SF54">
    <property type="entry name" value="FAD-BINDING PCMH-TYPE DOMAIN-CONTAINING PROTEIN"/>
    <property type="match status" value="1"/>
</dbReference>
<dbReference type="EMBL" id="KB908833">
    <property type="protein sequence ID" value="EOA83152.1"/>
    <property type="molecule type" value="Genomic_DNA"/>
</dbReference>
<dbReference type="Gene3D" id="3.30.465.10">
    <property type="match status" value="1"/>
</dbReference>
<evidence type="ECO:0000256" key="4">
    <source>
        <dbReference type="ARBA" id="ARBA00023002"/>
    </source>
</evidence>
<dbReference type="InterPro" id="IPR006094">
    <property type="entry name" value="Oxid_FAD_bind_N"/>
</dbReference>
<dbReference type="AlphaFoldDB" id="R0K4A9"/>
<dbReference type="GeneID" id="19397555"/>
<dbReference type="GO" id="GO:0016491">
    <property type="term" value="F:oxidoreductase activity"/>
    <property type="evidence" value="ECO:0007669"/>
    <property type="project" value="UniProtKB-KW"/>
</dbReference>
<dbReference type="InterPro" id="IPR016169">
    <property type="entry name" value="FAD-bd_PCMH_sub2"/>
</dbReference>
<keyword evidence="4" id="KW-0560">Oxidoreductase</keyword>
<comment type="similarity">
    <text evidence="1">Belongs to the oxygen-dependent FAD-linked oxidoreductase family.</text>
</comment>
<organism evidence="7 8">
    <name type="scientific">Exserohilum turcicum (strain 28A)</name>
    <name type="common">Northern leaf blight fungus</name>
    <name type="synonym">Setosphaeria turcica</name>
    <dbReference type="NCBI Taxonomy" id="671987"/>
    <lineage>
        <taxon>Eukaryota</taxon>
        <taxon>Fungi</taxon>
        <taxon>Dikarya</taxon>
        <taxon>Ascomycota</taxon>
        <taxon>Pezizomycotina</taxon>
        <taxon>Dothideomycetes</taxon>
        <taxon>Pleosporomycetidae</taxon>
        <taxon>Pleosporales</taxon>
        <taxon>Pleosporineae</taxon>
        <taxon>Pleosporaceae</taxon>
        <taxon>Exserohilum</taxon>
    </lineage>
</organism>
<dbReference type="GO" id="GO:0071949">
    <property type="term" value="F:FAD binding"/>
    <property type="evidence" value="ECO:0007669"/>
    <property type="project" value="InterPro"/>
</dbReference>
<dbReference type="PROSITE" id="PS51387">
    <property type="entry name" value="FAD_PCMH"/>
    <property type="match status" value="1"/>
</dbReference>
<keyword evidence="2" id="KW-0285">Flavoprotein</keyword>
<dbReference type="PANTHER" id="PTHR42973">
    <property type="entry name" value="BINDING OXIDOREDUCTASE, PUTATIVE (AFU_ORTHOLOGUE AFUA_1G17690)-RELATED"/>
    <property type="match status" value="1"/>
</dbReference>
<accession>R0K4A9</accession>
<dbReference type="InterPro" id="IPR050416">
    <property type="entry name" value="FAD-linked_Oxidoreductase"/>
</dbReference>
<gene>
    <name evidence="7" type="ORF">SETTUDRAFT_155729</name>
</gene>
<dbReference type="Gene3D" id="3.40.462.20">
    <property type="match status" value="1"/>
</dbReference>
<evidence type="ECO:0000259" key="6">
    <source>
        <dbReference type="PROSITE" id="PS51387"/>
    </source>
</evidence>
<feature type="domain" description="FAD-binding PCMH-type" evidence="6">
    <location>
        <begin position="85"/>
        <end position="266"/>
    </location>
</feature>
<proteinExistence type="inferred from homology"/>
<feature type="chain" id="PRO_5004353972" description="FAD-binding PCMH-type domain-containing protein" evidence="5">
    <location>
        <begin position="20"/>
        <end position="546"/>
    </location>
</feature>
<evidence type="ECO:0000313" key="8">
    <source>
        <dbReference type="Proteomes" id="UP000016935"/>
    </source>
</evidence>
<keyword evidence="5" id="KW-0732">Signal</keyword>
<reference evidence="7 8" key="1">
    <citation type="journal article" date="2012" name="PLoS Pathog.">
        <title>Diverse lifestyles and strategies of plant pathogenesis encoded in the genomes of eighteen Dothideomycetes fungi.</title>
        <authorList>
            <person name="Ohm R.A."/>
            <person name="Feau N."/>
            <person name="Henrissat B."/>
            <person name="Schoch C.L."/>
            <person name="Horwitz B.A."/>
            <person name="Barry K.W."/>
            <person name="Condon B.J."/>
            <person name="Copeland A.C."/>
            <person name="Dhillon B."/>
            <person name="Glaser F."/>
            <person name="Hesse C.N."/>
            <person name="Kosti I."/>
            <person name="LaButti K."/>
            <person name="Lindquist E.A."/>
            <person name="Lucas S."/>
            <person name="Salamov A.A."/>
            <person name="Bradshaw R.E."/>
            <person name="Ciuffetti L."/>
            <person name="Hamelin R.C."/>
            <person name="Kema G.H.J."/>
            <person name="Lawrence C."/>
            <person name="Scott J.A."/>
            <person name="Spatafora J.W."/>
            <person name="Turgeon B.G."/>
            <person name="de Wit P.J.G.M."/>
            <person name="Zhong S."/>
            <person name="Goodwin S.B."/>
            <person name="Grigoriev I.V."/>
        </authorList>
    </citation>
    <scope>NUCLEOTIDE SEQUENCE [LARGE SCALE GENOMIC DNA]</scope>
    <source>
        <strain evidence="8">28A</strain>
    </source>
</reference>